<name>A0A0N8KQ32_9EURY</name>
<keyword evidence="1" id="KW-0812">Transmembrane</keyword>
<reference evidence="2 3" key="1">
    <citation type="submission" date="2015-09" db="EMBL/GenBank/DDBJ databases">
        <title>A metagenomics-based metabolic model of nitrate-dependent anaerobic oxidation of methane by Methanoperedens-like archaea.</title>
        <authorList>
            <person name="Arshad A."/>
            <person name="Speth D.R."/>
            <person name="De Graaf R.M."/>
            <person name="Op Den Camp H.J."/>
            <person name="Jetten M.S."/>
            <person name="Welte C.U."/>
        </authorList>
    </citation>
    <scope>NUCLEOTIDE SEQUENCE [LARGE SCALE GENOMIC DNA]</scope>
</reference>
<evidence type="ECO:0000313" key="2">
    <source>
        <dbReference type="EMBL" id="KPQ41010.1"/>
    </source>
</evidence>
<sequence>MFKEVQLKKCLLTEINYIYQGSLSEGRLKYDLGQVINIIFVNKQIFHQEYNYLKILFVSILRTCFDGKFTTFILLSLTILYVFGYIKKCTSDIVGL</sequence>
<dbReference type="EMBL" id="LKCM01000462">
    <property type="protein sequence ID" value="KPQ41010.1"/>
    <property type="molecule type" value="Genomic_DNA"/>
</dbReference>
<keyword evidence="1" id="KW-1133">Transmembrane helix</keyword>
<accession>A0A0N8KQ32</accession>
<protein>
    <submittedName>
        <fullName evidence="2">Uncharacterized protein</fullName>
    </submittedName>
</protein>
<evidence type="ECO:0000256" key="1">
    <source>
        <dbReference type="SAM" id="Phobius"/>
    </source>
</evidence>
<keyword evidence="1" id="KW-0472">Membrane</keyword>
<proteinExistence type="predicted"/>
<feature type="transmembrane region" description="Helical" evidence="1">
    <location>
        <begin position="69"/>
        <end position="86"/>
    </location>
</feature>
<dbReference type="Proteomes" id="UP000050360">
    <property type="component" value="Unassembled WGS sequence"/>
</dbReference>
<evidence type="ECO:0000313" key="3">
    <source>
        <dbReference type="Proteomes" id="UP000050360"/>
    </source>
</evidence>
<dbReference type="AlphaFoldDB" id="A0A0N8KQ32"/>
<comment type="caution">
    <text evidence="2">The sequence shown here is derived from an EMBL/GenBank/DDBJ whole genome shotgun (WGS) entry which is preliminary data.</text>
</comment>
<organism evidence="2 3">
    <name type="scientific">Candidatus Methanoperedens nitratireducens</name>
    <dbReference type="NCBI Taxonomy" id="1392998"/>
    <lineage>
        <taxon>Archaea</taxon>
        <taxon>Methanobacteriati</taxon>
        <taxon>Methanobacteriota</taxon>
        <taxon>Stenosarchaea group</taxon>
        <taxon>Methanomicrobia</taxon>
        <taxon>Methanosarcinales</taxon>
        <taxon>ANME-2 cluster</taxon>
        <taxon>Candidatus Methanoperedentaceae</taxon>
        <taxon>Candidatus Methanoperedens</taxon>
    </lineage>
</organism>
<gene>
    <name evidence="2" type="ORF">MPEBLZ_04434</name>
</gene>